<dbReference type="STRING" id="935791.I3EIZ6"/>
<protein>
    <recommendedName>
        <fullName evidence="5">deoxyhypusine synthase</fullName>
        <ecNumber evidence="5">2.5.1.46</ecNumber>
    </recommendedName>
</protein>
<dbReference type="InterPro" id="IPR002773">
    <property type="entry name" value="Deoxyhypusine_synthase"/>
</dbReference>
<dbReference type="Pfam" id="PF01916">
    <property type="entry name" value="DS"/>
    <property type="match status" value="1"/>
</dbReference>
<accession>I3EIZ6</accession>
<reference evidence="8" key="1">
    <citation type="submission" date="2011-01" db="EMBL/GenBank/DDBJ databases">
        <title>The Genome Sequence of Nematocida parisii strain ERTm3.</title>
        <authorList>
            <consortium name="The Broad Institute Genome Sequencing Platform"/>
            <consortium name="The Broad Institute Genome Sequencing Center for Infectious Disease"/>
            <person name="Cuomo C."/>
            <person name="Troemel E."/>
            <person name="Young S.K."/>
            <person name="Zeng Q."/>
            <person name="Gargeya S."/>
            <person name="Fitzgerald M."/>
            <person name="Haas B."/>
            <person name="Abouelleil A."/>
            <person name="Alvarado L."/>
            <person name="Arachchi H.M."/>
            <person name="Berlin A."/>
            <person name="Chapman S.B."/>
            <person name="Gearin G."/>
            <person name="Goldberg J."/>
            <person name="Griggs A."/>
            <person name="Gujja S."/>
            <person name="Hansen M."/>
            <person name="Heiman D."/>
            <person name="Howarth C."/>
            <person name="Larimer J."/>
            <person name="Lui A."/>
            <person name="MacDonald P.J.P."/>
            <person name="McCowen C."/>
            <person name="Montmayeur A."/>
            <person name="Murphy C."/>
            <person name="Neiman D."/>
            <person name="Pearson M."/>
            <person name="Priest M."/>
            <person name="Roberts A."/>
            <person name="Saif S."/>
            <person name="Shea T."/>
            <person name="Sisk P."/>
            <person name="Stolte C."/>
            <person name="Sykes S."/>
            <person name="Wortman J."/>
            <person name="Nusbaum C."/>
            <person name="Birren B."/>
        </authorList>
    </citation>
    <scope>NUCLEOTIDE SEQUENCE</scope>
    <source>
        <strain evidence="8">ERTm3</strain>
    </source>
</reference>
<evidence type="ECO:0000313" key="8">
    <source>
        <dbReference type="EMBL" id="EIJ89193.1"/>
    </source>
</evidence>
<dbReference type="Proteomes" id="UP000002872">
    <property type="component" value="Unassembled WGS sequence"/>
</dbReference>
<dbReference type="FunFam" id="3.40.910.10:FF:000010">
    <property type="entry name" value="Deoxyhypusine synthase"/>
    <property type="match status" value="1"/>
</dbReference>
<gene>
    <name evidence="8" type="ORF">NEQG_01012</name>
</gene>
<organism evidence="8 9">
    <name type="scientific">Nematocida parisii (strain ERTm3)</name>
    <name type="common">Nematode killer fungus</name>
    <dbReference type="NCBI Taxonomy" id="935791"/>
    <lineage>
        <taxon>Eukaryota</taxon>
        <taxon>Fungi</taxon>
        <taxon>Fungi incertae sedis</taxon>
        <taxon>Microsporidia</taxon>
        <taxon>Nematocida</taxon>
    </lineage>
</organism>
<dbReference type="GO" id="GO:0034038">
    <property type="term" value="F:deoxyhypusine synthase activity"/>
    <property type="evidence" value="ECO:0007669"/>
    <property type="project" value="UniProtKB-EC"/>
</dbReference>
<dbReference type="InterPro" id="IPR029035">
    <property type="entry name" value="DHS-like_NAD/FAD-binding_dom"/>
</dbReference>
<dbReference type="InterPro" id="IPR036982">
    <property type="entry name" value="Deoxyhypusine_synthase_sf"/>
</dbReference>
<feature type="region of interest" description="Disordered" evidence="7">
    <location>
        <begin position="1"/>
        <end position="21"/>
    </location>
</feature>
<comment type="catalytic activity">
    <reaction evidence="1">
        <text>[eIF5A protein]-L-lysine + spermidine = [eIF5A protein]-deoxyhypusine + propane-1,3-diamine</text>
        <dbReference type="Rhea" id="RHEA:33299"/>
        <dbReference type="Rhea" id="RHEA-COMP:10143"/>
        <dbReference type="Rhea" id="RHEA-COMP:10144"/>
        <dbReference type="ChEBI" id="CHEBI:29969"/>
        <dbReference type="ChEBI" id="CHEBI:57484"/>
        <dbReference type="ChEBI" id="CHEBI:57834"/>
        <dbReference type="ChEBI" id="CHEBI:82657"/>
        <dbReference type="EC" id="2.5.1.46"/>
    </reaction>
</comment>
<evidence type="ECO:0000256" key="6">
    <source>
        <dbReference type="ARBA" id="ARBA00023027"/>
    </source>
</evidence>
<dbReference type="AlphaFoldDB" id="I3EIZ6"/>
<dbReference type="VEuPathDB" id="MicrosporidiaDB:NEQG_01012"/>
<dbReference type="EMBL" id="GL870877">
    <property type="protein sequence ID" value="EIJ89193.1"/>
    <property type="molecule type" value="Genomic_DNA"/>
</dbReference>
<dbReference type="OrthoDB" id="294378at2759"/>
<dbReference type="SUPFAM" id="SSF52467">
    <property type="entry name" value="DHS-like NAD/FAD-binding domain"/>
    <property type="match status" value="1"/>
</dbReference>
<dbReference type="GO" id="GO:0005737">
    <property type="term" value="C:cytoplasm"/>
    <property type="evidence" value="ECO:0007669"/>
    <property type="project" value="TreeGrafter"/>
</dbReference>
<evidence type="ECO:0000256" key="1">
    <source>
        <dbReference type="ARBA" id="ARBA00000952"/>
    </source>
</evidence>
<evidence type="ECO:0000256" key="2">
    <source>
        <dbReference type="ARBA" id="ARBA00002823"/>
    </source>
</evidence>
<proteinExistence type="inferred from homology"/>
<dbReference type="PANTHER" id="PTHR11703">
    <property type="entry name" value="DEOXYHYPUSINE SYNTHASE"/>
    <property type="match status" value="1"/>
</dbReference>
<dbReference type="NCBIfam" id="TIGR00321">
    <property type="entry name" value="dhys"/>
    <property type="match status" value="1"/>
</dbReference>
<dbReference type="Gene3D" id="3.40.910.10">
    <property type="entry name" value="Deoxyhypusine synthase"/>
    <property type="match status" value="1"/>
</dbReference>
<comment type="function">
    <text evidence="2">Catalyzes the NAD-dependent oxidative cleavage of spermidine and the subsequent transfer of the butylamine moiety of spermidine to the epsilon-amino group of a specific lysine residue of the eIF-5A precursor protein to form the intermediate deoxyhypusine residue.</text>
</comment>
<evidence type="ECO:0000256" key="4">
    <source>
        <dbReference type="ARBA" id="ARBA00009892"/>
    </source>
</evidence>
<dbReference type="EC" id="2.5.1.46" evidence="5"/>
<evidence type="ECO:0000313" key="9">
    <source>
        <dbReference type="Proteomes" id="UP000002872"/>
    </source>
</evidence>
<dbReference type="InParanoid" id="I3EIZ6"/>
<dbReference type="PANTHER" id="PTHR11703:SF0">
    <property type="entry name" value="DEOXYHYPUSINE SYNTHASE"/>
    <property type="match status" value="1"/>
</dbReference>
<evidence type="ECO:0000256" key="5">
    <source>
        <dbReference type="ARBA" id="ARBA00012683"/>
    </source>
</evidence>
<name>I3EIZ6_NEMP3</name>
<dbReference type="FunCoup" id="I3EIZ6">
    <property type="interactions" value="158"/>
</dbReference>
<evidence type="ECO:0000256" key="3">
    <source>
        <dbReference type="ARBA" id="ARBA00005041"/>
    </source>
</evidence>
<keyword evidence="9" id="KW-1185">Reference proteome</keyword>
<comment type="similarity">
    <text evidence="4">Belongs to the deoxyhypusine synthase family.</text>
</comment>
<dbReference type="OMA" id="HSIINAN"/>
<comment type="pathway">
    <text evidence="3">Protein modification; eIF5A hypusination.</text>
</comment>
<dbReference type="HOGENOM" id="CLU_039781_0_0_1"/>
<keyword evidence="6" id="KW-0520">NAD</keyword>
<evidence type="ECO:0000256" key="7">
    <source>
        <dbReference type="SAM" id="MobiDB-lite"/>
    </source>
</evidence>
<sequence length="356" mass="39389">MENSASGMNKGSIKELADSDIEENTEEVEKMKIVSGKGFPKTDLFAWTEGYKTVGFQGTHLHQAIAELKKMRAANSKIFLGYTSNLISSGLRDIIAYLVRNKFVDVLVSTAGGVEEDIIKTLKPSRLGQFDMDGAKLRSQGLNRVGNILIPNENYFAFEDWMTEFLNDIIEGRLENNPESTEIQGLGSGYRRVDDISIITPSRFIYELGKKANSEESVYYWAYKNNIPVYCPAITDGSIGDIITYFNQRRRLVIDSVEDIARINGEGLFCESTGALILGAGVIKHHILNANLFRNGLDHCVLVNTAQEFDGSDAGARVEESVSWGKIKKHTTSVKVHADATLILPILVSAVWPDGI</sequence>